<gene>
    <name evidence="2" type="ORF">EVAR_51906_1</name>
</gene>
<name>A0A4C1XHU1_EUMVA</name>
<keyword evidence="3" id="KW-1185">Reference proteome</keyword>
<comment type="caution">
    <text evidence="2">The sequence shown here is derived from an EMBL/GenBank/DDBJ whole genome shotgun (WGS) entry which is preliminary data.</text>
</comment>
<organism evidence="2 3">
    <name type="scientific">Eumeta variegata</name>
    <name type="common">Bagworm moth</name>
    <name type="synonym">Eumeta japonica</name>
    <dbReference type="NCBI Taxonomy" id="151549"/>
    <lineage>
        <taxon>Eukaryota</taxon>
        <taxon>Metazoa</taxon>
        <taxon>Ecdysozoa</taxon>
        <taxon>Arthropoda</taxon>
        <taxon>Hexapoda</taxon>
        <taxon>Insecta</taxon>
        <taxon>Pterygota</taxon>
        <taxon>Neoptera</taxon>
        <taxon>Endopterygota</taxon>
        <taxon>Lepidoptera</taxon>
        <taxon>Glossata</taxon>
        <taxon>Ditrysia</taxon>
        <taxon>Tineoidea</taxon>
        <taxon>Psychidae</taxon>
        <taxon>Oiketicinae</taxon>
        <taxon>Eumeta</taxon>
    </lineage>
</organism>
<reference evidence="2 3" key="1">
    <citation type="journal article" date="2019" name="Commun. Biol.">
        <title>The bagworm genome reveals a unique fibroin gene that provides high tensile strength.</title>
        <authorList>
            <person name="Kono N."/>
            <person name="Nakamura H."/>
            <person name="Ohtoshi R."/>
            <person name="Tomita M."/>
            <person name="Numata K."/>
            <person name="Arakawa K."/>
        </authorList>
    </citation>
    <scope>NUCLEOTIDE SEQUENCE [LARGE SCALE GENOMIC DNA]</scope>
</reference>
<dbReference type="AlphaFoldDB" id="A0A4C1XHU1"/>
<dbReference type="EMBL" id="BGZK01000846">
    <property type="protein sequence ID" value="GBP62660.1"/>
    <property type="molecule type" value="Genomic_DNA"/>
</dbReference>
<proteinExistence type="predicted"/>
<evidence type="ECO:0000313" key="3">
    <source>
        <dbReference type="Proteomes" id="UP000299102"/>
    </source>
</evidence>
<evidence type="ECO:0000313" key="2">
    <source>
        <dbReference type="EMBL" id="GBP62660.1"/>
    </source>
</evidence>
<feature type="region of interest" description="Disordered" evidence="1">
    <location>
        <begin position="36"/>
        <end position="76"/>
    </location>
</feature>
<dbReference type="Proteomes" id="UP000299102">
    <property type="component" value="Unassembled WGS sequence"/>
</dbReference>
<sequence length="76" mass="8294">MRGAIPWTRLDKLSRRNGVNVSFKTRAARTHKPCTRLRPGLFAAPESGRKPGLAEAPRPFTNKASSGEPIPGLREG</sequence>
<evidence type="ECO:0000256" key="1">
    <source>
        <dbReference type="SAM" id="MobiDB-lite"/>
    </source>
</evidence>
<accession>A0A4C1XHU1</accession>
<protein>
    <submittedName>
        <fullName evidence="2">Uncharacterized protein</fullName>
    </submittedName>
</protein>